<dbReference type="PROSITE" id="PS51371">
    <property type="entry name" value="CBS"/>
    <property type="match status" value="2"/>
</dbReference>
<dbReference type="SUPFAM" id="SSF54631">
    <property type="entry name" value="CBS-domain pair"/>
    <property type="match status" value="1"/>
</dbReference>
<keyword evidence="3" id="KW-1003">Cell membrane</keyword>
<dbReference type="InterPro" id="IPR000644">
    <property type="entry name" value="CBS_dom"/>
</dbReference>
<dbReference type="PROSITE" id="PS51846">
    <property type="entry name" value="CNNM"/>
    <property type="match status" value="1"/>
</dbReference>
<keyword evidence="16" id="KW-1185">Reference proteome</keyword>
<keyword evidence="8 10" id="KW-0472">Membrane</keyword>
<comment type="subcellular location">
    <subcellularLocation>
        <location evidence="1">Cell membrane</location>
        <topology evidence="1">Multi-pass membrane protein</topology>
    </subcellularLocation>
</comment>
<comment type="similarity">
    <text evidence="2">Belongs to the UPF0053 family.</text>
</comment>
<protein>
    <submittedName>
        <fullName evidence="14">CBS domain protein</fullName>
    </submittedName>
</protein>
<reference evidence="14" key="2">
    <citation type="submission" date="2016-01" db="EMBL/GenBank/DDBJ databases">
        <authorList>
            <person name="Oliw E.H."/>
        </authorList>
    </citation>
    <scope>NUCLEOTIDE SEQUENCE [LARGE SCALE GENOMIC DNA]</scope>
    <source>
        <strain evidence="14">KA00182</strain>
    </source>
</reference>
<dbReference type="PANTHER" id="PTHR43099">
    <property type="entry name" value="UPF0053 PROTEIN YRKA"/>
    <property type="match status" value="1"/>
</dbReference>
<dbReference type="Pfam" id="PF03471">
    <property type="entry name" value="CorC_HlyC"/>
    <property type="match status" value="1"/>
</dbReference>
<evidence type="ECO:0000256" key="5">
    <source>
        <dbReference type="ARBA" id="ARBA00022737"/>
    </source>
</evidence>
<dbReference type="AlphaFoldDB" id="A0A134CEL0"/>
<dbReference type="InterPro" id="IPR005170">
    <property type="entry name" value="Transptr-assoc_dom"/>
</dbReference>
<dbReference type="FunFam" id="3.10.580.10:FF:000002">
    <property type="entry name" value="Magnesium/cobalt efflux protein CorC"/>
    <property type="match status" value="1"/>
</dbReference>
<dbReference type="SMART" id="SM01091">
    <property type="entry name" value="CorC_HlyC"/>
    <property type="match status" value="1"/>
</dbReference>
<feature type="transmembrane region" description="Helical" evidence="11">
    <location>
        <begin position="101"/>
        <end position="124"/>
    </location>
</feature>
<feature type="domain" description="CBS" evidence="12">
    <location>
        <begin position="222"/>
        <end position="282"/>
    </location>
</feature>
<dbReference type="InterPro" id="IPR016169">
    <property type="entry name" value="FAD-bd_PCMH_sub2"/>
</dbReference>
<evidence type="ECO:0000256" key="3">
    <source>
        <dbReference type="ARBA" id="ARBA00022475"/>
    </source>
</evidence>
<comment type="caution">
    <text evidence="14">The sequence shown here is derived from an EMBL/GenBank/DDBJ whole genome shotgun (WGS) entry which is preliminary data.</text>
</comment>
<accession>A0A2J8BCH0</accession>
<evidence type="ECO:0000256" key="8">
    <source>
        <dbReference type="ARBA" id="ARBA00023136"/>
    </source>
</evidence>
<evidence type="ECO:0000313" key="15">
    <source>
        <dbReference type="EMBL" id="PNH22469.1"/>
    </source>
</evidence>
<dbReference type="CDD" id="cd04590">
    <property type="entry name" value="CBS_pair_CorC_HlyC_assoc"/>
    <property type="match status" value="1"/>
</dbReference>
<dbReference type="InterPro" id="IPR046342">
    <property type="entry name" value="CBS_dom_sf"/>
</dbReference>
<dbReference type="PATRIC" id="fig|1588748.3.peg.1045"/>
<evidence type="ECO:0000256" key="7">
    <source>
        <dbReference type="ARBA" id="ARBA00023122"/>
    </source>
</evidence>
<dbReference type="InterPro" id="IPR002550">
    <property type="entry name" value="CNNM"/>
</dbReference>
<dbReference type="InterPro" id="IPR044751">
    <property type="entry name" value="Ion_transp-like_CBS"/>
</dbReference>
<organism evidence="14 16">
    <name type="scientific">Megasphaera hutchinsoni</name>
    <dbReference type="NCBI Taxonomy" id="1588748"/>
    <lineage>
        <taxon>Bacteria</taxon>
        <taxon>Bacillati</taxon>
        <taxon>Bacillota</taxon>
        <taxon>Negativicutes</taxon>
        <taxon>Veillonellales</taxon>
        <taxon>Veillonellaceae</taxon>
        <taxon>Megasphaera</taxon>
    </lineage>
</organism>
<evidence type="ECO:0000256" key="9">
    <source>
        <dbReference type="PROSITE-ProRule" id="PRU00703"/>
    </source>
</evidence>
<evidence type="ECO:0000256" key="11">
    <source>
        <dbReference type="SAM" id="Phobius"/>
    </source>
</evidence>
<proteinExistence type="inferred from homology"/>
<evidence type="ECO:0000256" key="10">
    <source>
        <dbReference type="PROSITE-ProRule" id="PRU01193"/>
    </source>
</evidence>
<dbReference type="Gene3D" id="3.10.580.10">
    <property type="entry name" value="CBS-domain"/>
    <property type="match status" value="1"/>
</dbReference>
<sequence length="436" mass="50084">MEIQGIIQGWIIYLLFLVGSAICVAGKFSFVQLRSEYINERIEEGQVHARKLLPFYQAPEYFLGAAQLGVIISLSFCGIAIFYVLKNSYGLFFDYILSKELVILLITIFSIFITIVTWILGAFIPKSIALHNSFTVLLKIGTMIFIWQRICTPLLAIGIYISKRIVHLFHQTLTNEFDISHTEDELRMLVTASHKEGKIDTVESELIDNVFDFVDRMAKEIMVPRQDIVCLYTQDTMADYLDTIRSFRHTRYPLCEGDKDHVLGLVHIKDFMEVYIQKKRNLRTIKHPILIIPEIMSVSSLLQLMRSKRTYLAMVVDEYGSTVGLIGLEDILEELVGTIQNEHSIEKEEIQSFANGTYELAGTVLVKDVEELLHLSMLEEVDADTIGGYVFYMLGHTPALEDSVIIGTYKFTVKELRRFRIARLYVEPYKDTKDKE</sequence>
<evidence type="ECO:0000313" key="17">
    <source>
        <dbReference type="Proteomes" id="UP000242958"/>
    </source>
</evidence>
<keyword evidence="4 10" id="KW-0812">Transmembrane</keyword>
<dbReference type="SUPFAM" id="SSF56176">
    <property type="entry name" value="FAD-binding/transporter-associated domain-like"/>
    <property type="match status" value="1"/>
</dbReference>
<feature type="transmembrane region" description="Helical" evidence="11">
    <location>
        <begin position="136"/>
        <end position="161"/>
    </location>
</feature>
<dbReference type="Proteomes" id="UP000242958">
    <property type="component" value="Unassembled WGS sequence"/>
</dbReference>
<reference evidence="15 17" key="3">
    <citation type="submission" date="2017-05" db="EMBL/GenBank/DDBJ databases">
        <authorList>
            <person name="Song R."/>
            <person name="Chenine A.L."/>
            <person name="Ruprecht R.M."/>
        </authorList>
    </citation>
    <scope>NUCLEOTIDE SEQUENCE [LARGE SCALE GENOMIC DNA]</scope>
    <source>
        <strain evidence="15 17">KA00229</strain>
    </source>
</reference>
<evidence type="ECO:0000256" key="4">
    <source>
        <dbReference type="ARBA" id="ARBA00022692"/>
    </source>
</evidence>
<evidence type="ECO:0000313" key="16">
    <source>
        <dbReference type="Proteomes" id="UP000070160"/>
    </source>
</evidence>
<reference evidence="16" key="1">
    <citation type="submission" date="2016-01" db="EMBL/GenBank/DDBJ databases">
        <authorList>
            <person name="Mitreva M."/>
            <person name="Pepin K.H."/>
            <person name="Mihindukulasuriya K.A."/>
            <person name="Fulton R."/>
            <person name="Fronick C."/>
            <person name="O'Laughlin M."/>
            <person name="Miner T."/>
            <person name="Herter B."/>
            <person name="Rosa B.A."/>
            <person name="Cordes M."/>
            <person name="Tomlinson C."/>
            <person name="Wollam A."/>
            <person name="Palsikar V.B."/>
            <person name="Mardis E.R."/>
            <person name="Wilson R.K."/>
        </authorList>
    </citation>
    <scope>NUCLEOTIDE SEQUENCE [LARGE SCALE GENOMIC DNA]</scope>
    <source>
        <strain evidence="16">KA00182</strain>
    </source>
</reference>
<keyword evidence="7 9" id="KW-0129">CBS domain</keyword>
<evidence type="ECO:0000256" key="1">
    <source>
        <dbReference type="ARBA" id="ARBA00004651"/>
    </source>
</evidence>
<evidence type="ECO:0000259" key="12">
    <source>
        <dbReference type="PROSITE" id="PS51371"/>
    </source>
</evidence>
<name>A0A134CEL0_9FIRM</name>
<dbReference type="Proteomes" id="UP000070160">
    <property type="component" value="Unassembled WGS sequence"/>
</dbReference>
<keyword evidence="5" id="KW-0677">Repeat</keyword>
<feature type="transmembrane region" description="Helical" evidence="11">
    <location>
        <begin position="61"/>
        <end position="85"/>
    </location>
</feature>
<dbReference type="GO" id="GO:0050660">
    <property type="term" value="F:flavin adenine dinucleotide binding"/>
    <property type="evidence" value="ECO:0007669"/>
    <property type="project" value="InterPro"/>
</dbReference>
<feature type="domain" description="CBS" evidence="12">
    <location>
        <begin position="285"/>
        <end position="345"/>
    </location>
</feature>
<dbReference type="InterPro" id="IPR036318">
    <property type="entry name" value="FAD-bd_PCMH-like_sf"/>
</dbReference>
<evidence type="ECO:0000256" key="6">
    <source>
        <dbReference type="ARBA" id="ARBA00022989"/>
    </source>
</evidence>
<dbReference type="Gene3D" id="3.30.465.10">
    <property type="match status" value="1"/>
</dbReference>
<accession>A0A134CEL0</accession>
<dbReference type="Pfam" id="PF01595">
    <property type="entry name" value="CNNM"/>
    <property type="match status" value="1"/>
</dbReference>
<dbReference type="InterPro" id="IPR051676">
    <property type="entry name" value="UPF0053_domain"/>
</dbReference>
<evidence type="ECO:0000256" key="2">
    <source>
        <dbReference type="ARBA" id="ARBA00006337"/>
    </source>
</evidence>
<dbReference type="RefSeq" id="WP_062485870.1">
    <property type="nucleotide sequence ID" value="NZ_KQ960952.1"/>
</dbReference>
<evidence type="ECO:0000259" key="13">
    <source>
        <dbReference type="PROSITE" id="PS51846"/>
    </source>
</evidence>
<feature type="domain" description="CNNM transmembrane" evidence="13">
    <location>
        <begin position="2"/>
        <end position="203"/>
    </location>
</feature>
<dbReference type="EMBL" id="LSDT01000044">
    <property type="protein sequence ID" value="KXB90663.1"/>
    <property type="molecule type" value="Genomic_DNA"/>
</dbReference>
<dbReference type="GO" id="GO:0005886">
    <property type="term" value="C:plasma membrane"/>
    <property type="evidence" value="ECO:0007669"/>
    <property type="project" value="UniProtKB-SubCell"/>
</dbReference>
<dbReference type="STRING" id="1588748.HMPREF3182_01087"/>
<evidence type="ECO:0000313" key="14">
    <source>
        <dbReference type="EMBL" id="KXB90663.1"/>
    </source>
</evidence>
<dbReference type="PANTHER" id="PTHR43099:SF2">
    <property type="entry name" value="UPF0053 PROTEIN YRKA"/>
    <property type="match status" value="1"/>
</dbReference>
<gene>
    <name evidence="15" type="ORF">CAL30_00450</name>
    <name evidence="14" type="ORF">HMPREF3182_01087</name>
</gene>
<feature type="transmembrane region" description="Helical" evidence="11">
    <location>
        <begin position="12"/>
        <end position="31"/>
    </location>
</feature>
<keyword evidence="6 10" id="KW-1133">Transmembrane helix</keyword>
<dbReference type="EMBL" id="NFMF01000001">
    <property type="protein sequence ID" value="PNH22469.1"/>
    <property type="molecule type" value="Genomic_DNA"/>
</dbReference>
<dbReference type="Pfam" id="PF00571">
    <property type="entry name" value="CBS"/>
    <property type="match status" value="2"/>
</dbReference>